<protein>
    <submittedName>
        <fullName evidence="1">Uncharacterized protein</fullName>
    </submittedName>
</protein>
<gene>
    <name evidence="1" type="ORF">OPV22_003526</name>
</gene>
<evidence type="ECO:0000313" key="2">
    <source>
        <dbReference type="Proteomes" id="UP001222027"/>
    </source>
</evidence>
<comment type="caution">
    <text evidence="1">The sequence shown here is derived from an EMBL/GenBank/DDBJ whole genome shotgun (WGS) entry which is preliminary data.</text>
</comment>
<organism evidence="1 2">
    <name type="scientific">Ensete ventricosum</name>
    <name type="common">Abyssinian banana</name>
    <name type="synonym">Musa ensete</name>
    <dbReference type="NCBI Taxonomy" id="4639"/>
    <lineage>
        <taxon>Eukaryota</taxon>
        <taxon>Viridiplantae</taxon>
        <taxon>Streptophyta</taxon>
        <taxon>Embryophyta</taxon>
        <taxon>Tracheophyta</taxon>
        <taxon>Spermatophyta</taxon>
        <taxon>Magnoliopsida</taxon>
        <taxon>Liliopsida</taxon>
        <taxon>Zingiberales</taxon>
        <taxon>Musaceae</taxon>
        <taxon>Ensete</taxon>
    </lineage>
</organism>
<reference evidence="1 2" key="1">
    <citation type="submission" date="2022-12" db="EMBL/GenBank/DDBJ databases">
        <title>Chromosome-scale assembly of the Ensete ventricosum genome.</title>
        <authorList>
            <person name="Dussert Y."/>
            <person name="Stocks J."/>
            <person name="Wendawek A."/>
            <person name="Woldeyes F."/>
            <person name="Nichols R.A."/>
            <person name="Borrell J.S."/>
        </authorList>
    </citation>
    <scope>NUCLEOTIDE SEQUENCE [LARGE SCALE GENOMIC DNA]</scope>
    <source>
        <strain evidence="2">cv. Maze</strain>
        <tissue evidence="1">Seeds</tissue>
    </source>
</reference>
<sequence length="163" mass="17676">MICVVSDVFLHLCDGLTCKASTRVEEGKRVAVAGGGTRTDSGRGAIEPIRWSQRRPFVSESTNLAVAVIKKKHIFTPSLLSPSCVGAQPAPLFSTVKALITSYKRLELLSIDCGCLVISRFLPYLSFPSSDDDDDDDDEKIGSGRAELFLCSLPRVVYVVPVL</sequence>
<dbReference type="Proteomes" id="UP001222027">
    <property type="component" value="Unassembled WGS sequence"/>
</dbReference>
<dbReference type="AlphaFoldDB" id="A0AAV8S0W4"/>
<accession>A0AAV8S0W4</accession>
<proteinExistence type="predicted"/>
<dbReference type="EMBL" id="JAQQAF010000001">
    <property type="protein sequence ID" value="KAJ8513092.1"/>
    <property type="molecule type" value="Genomic_DNA"/>
</dbReference>
<name>A0AAV8S0W4_ENSVE</name>
<evidence type="ECO:0000313" key="1">
    <source>
        <dbReference type="EMBL" id="KAJ8513092.1"/>
    </source>
</evidence>
<keyword evidence="2" id="KW-1185">Reference proteome</keyword>